<dbReference type="Pfam" id="PF00005">
    <property type="entry name" value="ABC_tran"/>
    <property type="match status" value="1"/>
</dbReference>
<dbReference type="STRING" id="980251.GCA_001642875_03327"/>
<dbReference type="Proteomes" id="UP000322214">
    <property type="component" value="Chromosome"/>
</dbReference>
<dbReference type="PROSITE" id="PS50893">
    <property type="entry name" value="ABC_TRANSPORTER_2"/>
    <property type="match status" value="1"/>
</dbReference>
<evidence type="ECO:0000259" key="4">
    <source>
        <dbReference type="PROSITE" id="PS50893"/>
    </source>
</evidence>
<keyword evidence="3 5" id="KW-0067">ATP-binding</keyword>
<dbReference type="PROSITE" id="PS00211">
    <property type="entry name" value="ABC_TRANSPORTER_1"/>
    <property type="match status" value="1"/>
</dbReference>
<gene>
    <name evidence="5" type="primary">lptB</name>
    <name evidence="5" type="ORF">MFFC18_17260</name>
</gene>
<dbReference type="EC" id="3.6.3.-" evidence="5"/>
<reference evidence="5 6" key="1">
    <citation type="submission" date="2019-08" db="EMBL/GenBank/DDBJ databases">
        <title>Deep-cultivation of Planctomycetes and their phenomic and genomic characterization uncovers novel biology.</title>
        <authorList>
            <person name="Wiegand S."/>
            <person name="Jogler M."/>
            <person name="Boedeker C."/>
            <person name="Pinto D."/>
            <person name="Vollmers J."/>
            <person name="Rivas-Marin E."/>
            <person name="Kohn T."/>
            <person name="Peeters S.H."/>
            <person name="Heuer A."/>
            <person name="Rast P."/>
            <person name="Oberbeckmann S."/>
            <person name="Bunk B."/>
            <person name="Jeske O."/>
            <person name="Meyerdierks A."/>
            <person name="Storesund J.E."/>
            <person name="Kallscheuer N."/>
            <person name="Luecker S."/>
            <person name="Lage O.M."/>
            <person name="Pohl T."/>
            <person name="Merkel B.J."/>
            <person name="Hornburger P."/>
            <person name="Mueller R.-W."/>
            <person name="Bruemmer F."/>
            <person name="Labrenz M."/>
            <person name="Spormann A.M."/>
            <person name="Op den Camp H."/>
            <person name="Overmann J."/>
            <person name="Amann R."/>
            <person name="Jetten M.S.M."/>
            <person name="Mascher T."/>
            <person name="Medema M.H."/>
            <person name="Devos D.P."/>
            <person name="Kaster A.-K."/>
            <person name="Ovreas L."/>
            <person name="Rohde M."/>
            <person name="Galperin M.Y."/>
            <person name="Jogler C."/>
        </authorList>
    </citation>
    <scope>NUCLEOTIDE SEQUENCE [LARGE SCALE GENOMIC DNA]</scope>
    <source>
        <strain evidence="5 6">FC18</strain>
    </source>
</reference>
<evidence type="ECO:0000313" key="6">
    <source>
        <dbReference type="Proteomes" id="UP000322214"/>
    </source>
</evidence>
<dbReference type="InterPro" id="IPR017871">
    <property type="entry name" value="ABC_transporter-like_CS"/>
</dbReference>
<name>A0A5B9P9F7_9BACT</name>
<evidence type="ECO:0000313" key="5">
    <source>
        <dbReference type="EMBL" id="QEG21865.1"/>
    </source>
</evidence>
<dbReference type="InterPro" id="IPR051120">
    <property type="entry name" value="ABC_AA/LPS_Transport"/>
</dbReference>
<dbReference type="NCBIfam" id="TIGR04406">
    <property type="entry name" value="LPS_export_lptB"/>
    <property type="match status" value="1"/>
</dbReference>
<keyword evidence="1" id="KW-0813">Transport</keyword>
<accession>A0A5B9P9F7</accession>
<dbReference type="Gene3D" id="3.40.50.300">
    <property type="entry name" value="P-loop containing nucleotide triphosphate hydrolases"/>
    <property type="match status" value="1"/>
</dbReference>
<dbReference type="InterPro" id="IPR003439">
    <property type="entry name" value="ABC_transporter-like_ATP-bd"/>
</dbReference>
<evidence type="ECO:0000256" key="2">
    <source>
        <dbReference type="ARBA" id="ARBA00022741"/>
    </source>
</evidence>
<dbReference type="InterPro" id="IPR003593">
    <property type="entry name" value="AAA+_ATPase"/>
</dbReference>
<dbReference type="PANTHER" id="PTHR45772:SF10">
    <property type="entry name" value="LIPOPOLYSACCHARIDE EXPORT SYSTEM ATP-BINDING PROTEIN LPTB"/>
    <property type="match status" value="1"/>
</dbReference>
<dbReference type="InterPro" id="IPR027417">
    <property type="entry name" value="P-loop_NTPase"/>
</dbReference>
<dbReference type="EMBL" id="CP042912">
    <property type="protein sequence ID" value="QEG21865.1"/>
    <property type="molecule type" value="Genomic_DNA"/>
</dbReference>
<proteinExistence type="predicted"/>
<keyword evidence="6" id="KW-1185">Reference proteome</keyword>
<dbReference type="CDD" id="cd03218">
    <property type="entry name" value="ABC_YhbG"/>
    <property type="match status" value="1"/>
</dbReference>
<keyword evidence="2" id="KW-0547">Nucleotide-binding</keyword>
<dbReference type="GO" id="GO:0016887">
    <property type="term" value="F:ATP hydrolysis activity"/>
    <property type="evidence" value="ECO:0007669"/>
    <property type="project" value="InterPro"/>
</dbReference>
<dbReference type="InterPro" id="IPR030921">
    <property type="entry name" value="LPS_export_LptB"/>
</dbReference>
<dbReference type="PANTHER" id="PTHR45772">
    <property type="entry name" value="CONSERVED COMPONENT OF ABC TRANSPORTER FOR NATURAL AMINO ACIDS-RELATED"/>
    <property type="match status" value="1"/>
</dbReference>
<feature type="domain" description="ABC transporter" evidence="4">
    <location>
        <begin position="9"/>
        <end position="242"/>
    </location>
</feature>
<dbReference type="GO" id="GO:0043190">
    <property type="term" value="C:ATP-binding cassette (ABC) transporter complex"/>
    <property type="evidence" value="ECO:0007669"/>
    <property type="project" value="InterPro"/>
</dbReference>
<organism evidence="5 6">
    <name type="scientific">Mariniblastus fucicola</name>
    <dbReference type="NCBI Taxonomy" id="980251"/>
    <lineage>
        <taxon>Bacteria</taxon>
        <taxon>Pseudomonadati</taxon>
        <taxon>Planctomycetota</taxon>
        <taxon>Planctomycetia</taxon>
        <taxon>Pirellulales</taxon>
        <taxon>Pirellulaceae</taxon>
        <taxon>Mariniblastus</taxon>
    </lineage>
</organism>
<dbReference type="SUPFAM" id="SSF52540">
    <property type="entry name" value="P-loop containing nucleoside triphosphate hydrolases"/>
    <property type="match status" value="1"/>
</dbReference>
<evidence type="ECO:0000256" key="3">
    <source>
        <dbReference type="ARBA" id="ARBA00022840"/>
    </source>
</evidence>
<dbReference type="OrthoDB" id="9805514at2"/>
<dbReference type="GO" id="GO:0055085">
    <property type="term" value="P:transmembrane transport"/>
    <property type="evidence" value="ECO:0007669"/>
    <property type="project" value="InterPro"/>
</dbReference>
<dbReference type="AlphaFoldDB" id="A0A5B9P9F7"/>
<sequence>MTEDREPILVAEGLVKSYGRRRVVDGVVLDVMPGEIVGLLGPNGAGKTTTFRMICGQVKPDRGRVFLGSSEVTRWPMYLRARKGGMGYLPQKSSVFAKLTCEQNLRGMMQLMGFSRRQQKERSQELLERFEITHIRKSKAGNLSGGERRRLEIARCLVADPKIIMLDEPFAGIDPVTVQSIQVVIRELAEDGISILITDHAAREILQITDRTYVVSAGQILCSGSADDIVRHEVVREKYLGEIDIDSIGASKREPVAAASTIRIDEPVATGVSGSKIVFSKPRTKKLNRVPSPFKSDDLS</sequence>
<dbReference type="SMART" id="SM00382">
    <property type="entry name" value="AAA"/>
    <property type="match status" value="1"/>
</dbReference>
<dbReference type="KEGG" id="mff:MFFC18_17260"/>
<keyword evidence="5" id="KW-0378">Hydrolase</keyword>
<dbReference type="GO" id="GO:0005524">
    <property type="term" value="F:ATP binding"/>
    <property type="evidence" value="ECO:0007669"/>
    <property type="project" value="UniProtKB-KW"/>
</dbReference>
<evidence type="ECO:0000256" key="1">
    <source>
        <dbReference type="ARBA" id="ARBA00022448"/>
    </source>
</evidence>
<protein>
    <submittedName>
        <fullName evidence="5">Lipopolysaccharide export system ATP-binding protein LptB</fullName>
        <ecNumber evidence="5">3.6.3.-</ecNumber>
    </submittedName>
</protein>
<dbReference type="RefSeq" id="WP_075085537.1">
    <property type="nucleotide sequence ID" value="NZ_CP042912.1"/>
</dbReference>